<dbReference type="EMBL" id="BK059114">
    <property type="protein sequence ID" value="DAE32028.1"/>
    <property type="molecule type" value="Genomic_DNA"/>
</dbReference>
<evidence type="ECO:0000313" key="1">
    <source>
        <dbReference type="EMBL" id="DAE32028.1"/>
    </source>
</evidence>
<accession>A0A8S5RM08</accession>
<name>A0A8S5RM08_9VIRU</name>
<organism evidence="1">
    <name type="scientific">virus sp. ctReX5</name>
    <dbReference type="NCBI Taxonomy" id="2825818"/>
    <lineage>
        <taxon>Viruses</taxon>
    </lineage>
</organism>
<reference evidence="1" key="1">
    <citation type="journal article" date="2021" name="Proc. Natl. Acad. Sci. U.S.A.">
        <title>A Catalog of Tens of Thousands of Viruses from Human Metagenomes Reveals Hidden Associations with Chronic Diseases.</title>
        <authorList>
            <person name="Tisza M.J."/>
            <person name="Buck C.B."/>
        </authorList>
    </citation>
    <scope>NUCLEOTIDE SEQUENCE</scope>
    <source>
        <strain evidence="1">CtReX5</strain>
    </source>
</reference>
<sequence length="64" mass="7312">MCQPKTISTYGSAYTLPCGASYRFYLPTSIAFRNEGTLHFVFLLVQYSDYSCCPRFTKNSTHNL</sequence>
<protein>
    <submittedName>
        <fullName evidence="1">Uncharacterized protein</fullName>
    </submittedName>
</protein>
<proteinExistence type="predicted"/>